<name>A0A239ETA6_9BURK</name>
<evidence type="ECO:0000313" key="2">
    <source>
        <dbReference type="Proteomes" id="UP000198284"/>
    </source>
</evidence>
<dbReference type="Proteomes" id="UP000198284">
    <property type="component" value="Unassembled WGS sequence"/>
</dbReference>
<sequence>MASSAFDVTVVYMGKSLTVHVADSWTYRTADLFGILLDELEQASLRQSDFPEFLGNLEAGDLIETAARFSTRAQEFGRWFKWQMSQQVYDATYARGKEDHHAERAEREYASLLSRLDVRTTKTRP</sequence>
<organism evidence="1 2">
    <name type="scientific">Noviherbaspirillum humi</name>
    <dbReference type="NCBI Taxonomy" id="1688639"/>
    <lineage>
        <taxon>Bacteria</taxon>
        <taxon>Pseudomonadati</taxon>
        <taxon>Pseudomonadota</taxon>
        <taxon>Betaproteobacteria</taxon>
        <taxon>Burkholderiales</taxon>
        <taxon>Oxalobacteraceae</taxon>
        <taxon>Noviherbaspirillum</taxon>
    </lineage>
</organism>
<protein>
    <submittedName>
        <fullName evidence="1">Uncharacterized protein</fullName>
    </submittedName>
</protein>
<dbReference type="EMBL" id="FZOT01000003">
    <property type="protein sequence ID" value="SNS47990.1"/>
    <property type="molecule type" value="Genomic_DNA"/>
</dbReference>
<dbReference type="AlphaFoldDB" id="A0A239ETA6"/>
<proteinExistence type="predicted"/>
<keyword evidence="2" id="KW-1185">Reference proteome</keyword>
<dbReference type="RefSeq" id="WP_089398533.1">
    <property type="nucleotide sequence ID" value="NZ_FZOT01000003.1"/>
</dbReference>
<accession>A0A239ETA6</accession>
<evidence type="ECO:0000313" key="1">
    <source>
        <dbReference type="EMBL" id="SNS47990.1"/>
    </source>
</evidence>
<gene>
    <name evidence="1" type="ORF">SAMN06265795_10312</name>
</gene>
<reference evidence="1 2" key="1">
    <citation type="submission" date="2017-06" db="EMBL/GenBank/DDBJ databases">
        <authorList>
            <person name="Kim H.J."/>
            <person name="Triplett B.A."/>
        </authorList>
    </citation>
    <scope>NUCLEOTIDE SEQUENCE [LARGE SCALE GENOMIC DNA]</scope>
    <source>
        <strain evidence="1 2">U15</strain>
    </source>
</reference>